<feature type="signal peptide" evidence="5">
    <location>
        <begin position="1"/>
        <end position="25"/>
    </location>
</feature>
<comment type="subcellular location">
    <subcellularLocation>
        <location evidence="1">Periplasm</location>
    </subcellularLocation>
</comment>
<protein>
    <submittedName>
        <fullName evidence="7">Peptide/nickel transport system substrate-binding protein</fullName>
    </submittedName>
</protein>
<dbReference type="Gene3D" id="3.10.105.10">
    <property type="entry name" value="Dipeptide-binding Protein, Domain 3"/>
    <property type="match status" value="1"/>
</dbReference>
<dbReference type="GO" id="GO:1904680">
    <property type="term" value="F:peptide transmembrane transporter activity"/>
    <property type="evidence" value="ECO:0007669"/>
    <property type="project" value="TreeGrafter"/>
</dbReference>
<feature type="domain" description="Solute-binding protein family 5" evidence="6">
    <location>
        <begin position="74"/>
        <end position="429"/>
    </location>
</feature>
<dbReference type="InterPro" id="IPR000914">
    <property type="entry name" value="SBP_5_dom"/>
</dbReference>
<dbReference type="GO" id="GO:0030288">
    <property type="term" value="C:outer membrane-bounded periplasmic space"/>
    <property type="evidence" value="ECO:0007669"/>
    <property type="project" value="UniProtKB-ARBA"/>
</dbReference>
<keyword evidence="4 5" id="KW-0732">Signal</keyword>
<reference evidence="7 8" key="1">
    <citation type="submission" date="2018-11" db="EMBL/GenBank/DDBJ databases">
        <title>Genomic Encyclopedia of Type Strains, Phase IV (KMG-IV): sequencing the most valuable type-strain genomes for metagenomic binning, comparative biology and taxonomic classification.</title>
        <authorList>
            <person name="Goeker M."/>
        </authorList>
    </citation>
    <scope>NUCLEOTIDE SEQUENCE [LARGE SCALE GENOMIC DNA]</scope>
    <source>
        <strain evidence="7 8">DSM 5900</strain>
    </source>
</reference>
<evidence type="ECO:0000256" key="3">
    <source>
        <dbReference type="ARBA" id="ARBA00022448"/>
    </source>
</evidence>
<feature type="chain" id="PRO_5018078205" evidence="5">
    <location>
        <begin position="26"/>
        <end position="505"/>
    </location>
</feature>
<gene>
    <name evidence="7" type="ORF">EDC65_2776</name>
</gene>
<comment type="caution">
    <text evidence="7">The sequence shown here is derived from an EMBL/GenBank/DDBJ whole genome shotgun (WGS) entry which is preliminary data.</text>
</comment>
<dbReference type="Pfam" id="PF00496">
    <property type="entry name" value="SBP_bac_5"/>
    <property type="match status" value="1"/>
</dbReference>
<evidence type="ECO:0000256" key="5">
    <source>
        <dbReference type="SAM" id="SignalP"/>
    </source>
</evidence>
<dbReference type="EMBL" id="RJKX01000014">
    <property type="protein sequence ID" value="ROP90916.1"/>
    <property type="molecule type" value="Genomic_DNA"/>
</dbReference>
<keyword evidence="3" id="KW-0813">Transport</keyword>
<comment type="similarity">
    <text evidence="2">Belongs to the bacterial solute-binding protein 5 family.</text>
</comment>
<dbReference type="Proteomes" id="UP000278222">
    <property type="component" value="Unassembled WGS sequence"/>
</dbReference>
<evidence type="ECO:0000313" key="8">
    <source>
        <dbReference type="Proteomes" id="UP000278222"/>
    </source>
</evidence>
<dbReference type="AlphaFoldDB" id="A0A3N1LKG0"/>
<dbReference type="InterPro" id="IPR030678">
    <property type="entry name" value="Peptide/Ni-bd"/>
</dbReference>
<dbReference type="PANTHER" id="PTHR30290">
    <property type="entry name" value="PERIPLASMIC BINDING COMPONENT OF ABC TRANSPORTER"/>
    <property type="match status" value="1"/>
</dbReference>
<evidence type="ECO:0000256" key="1">
    <source>
        <dbReference type="ARBA" id="ARBA00004418"/>
    </source>
</evidence>
<evidence type="ECO:0000259" key="6">
    <source>
        <dbReference type="Pfam" id="PF00496"/>
    </source>
</evidence>
<evidence type="ECO:0000256" key="2">
    <source>
        <dbReference type="ARBA" id="ARBA00005695"/>
    </source>
</evidence>
<dbReference type="PIRSF" id="PIRSF002741">
    <property type="entry name" value="MppA"/>
    <property type="match status" value="1"/>
</dbReference>
<sequence>MHQRMFAAFLAAIFAAFLPAAPAAAQKAKDELRPIWRNVVPNIDSYYNGLRDGIVFAHHVWDHLIERDPETFAYKPGLATEWKWVDDVTLDVQLRQGVKFHDGSAFGAEDVAHTFNFVADPANKALYQRNTNWIKKVDILDGHKVRIHLHRPFPPAIDFLSMPMFVYSRNYKGPEEMNRRPIGTGPYRVVSLDQGKDYKFERFAEHYAGSPKSGATIQRIHARTITDRATELAELLAGNADLIWYVDADQLPNIQRRRNLQILQAEAMRIGYLALDAAGRTGAGNPLTKQKVRHAIAHAIDREGYVRNLVQGEARVIHAPCFPLQFGCDDSLAPRYAFDPAKAKRLLAEAGYPNGFKTQLFAYRVRDWTEAIQADLKGVGIDAEVQMLPVSTFIQKFQKGETPMGQGDWGSFSVNDASAVVSTFFKDTEDDYARDPEVKALLDVADNASDPAVRKDHYRRAIGRIMEQAYWLPLHTFVTNYAFTADLEFRAYKDEIPRYWVYRWK</sequence>
<organism evidence="7 8">
    <name type="scientific">Stella humosa</name>
    <dbReference type="NCBI Taxonomy" id="94"/>
    <lineage>
        <taxon>Bacteria</taxon>
        <taxon>Pseudomonadati</taxon>
        <taxon>Pseudomonadota</taxon>
        <taxon>Alphaproteobacteria</taxon>
        <taxon>Rhodospirillales</taxon>
        <taxon>Stellaceae</taxon>
        <taxon>Stella</taxon>
    </lineage>
</organism>
<evidence type="ECO:0000256" key="4">
    <source>
        <dbReference type="ARBA" id="ARBA00022729"/>
    </source>
</evidence>
<dbReference type="InterPro" id="IPR039424">
    <property type="entry name" value="SBP_5"/>
</dbReference>
<evidence type="ECO:0000313" key="7">
    <source>
        <dbReference type="EMBL" id="ROP90916.1"/>
    </source>
</evidence>
<dbReference type="SUPFAM" id="SSF53850">
    <property type="entry name" value="Periplasmic binding protein-like II"/>
    <property type="match status" value="1"/>
</dbReference>
<keyword evidence="8" id="KW-1185">Reference proteome</keyword>
<name>A0A3N1LKG0_9PROT</name>
<accession>A0A3N1LKG0</accession>
<dbReference type="CDD" id="cd08515">
    <property type="entry name" value="PBP2_NikA_DppA_OppA_like_10"/>
    <property type="match status" value="1"/>
</dbReference>
<proteinExistence type="inferred from homology"/>
<dbReference type="PANTHER" id="PTHR30290:SF9">
    <property type="entry name" value="OLIGOPEPTIDE-BINDING PROTEIN APPA"/>
    <property type="match status" value="1"/>
</dbReference>
<dbReference type="Gene3D" id="3.40.190.10">
    <property type="entry name" value="Periplasmic binding protein-like II"/>
    <property type="match status" value="1"/>
</dbReference>
<dbReference type="GO" id="GO:0043190">
    <property type="term" value="C:ATP-binding cassette (ABC) transporter complex"/>
    <property type="evidence" value="ECO:0007669"/>
    <property type="project" value="InterPro"/>
</dbReference>
<dbReference type="GO" id="GO:0015833">
    <property type="term" value="P:peptide transport"/>
    <property type="evidence" value="ECO:0007669"/>
    <property type="project" value="TreeGrafter"/>
</dbReference>